<proteinExistence type="predicted"/>
<sequence>MISSKVYTKVEEIPAADWLELCDDSNLSFDLRFLKAVEAARPENIDLRYALIYQYGIPAGAAVFQLIKLKPGGYRIGFSNSQGRSRLKWLTSRLQNHLPIYLVLCGNAFTNGASGIIKNTW</sequence>
<name>A0A0F9FJX9_9ZZZZ</name>
<protein>
    <submittedName>
        <fullName evidence="1">Uncharacterized protein</fullName>
    </submittedName>
</protein>
<gene>
    <name evidence="1" type="ORF">LCGC14_1943250</name>
</gene>
<dbReference type="EMBL" id="LAZR01021073">
    <property type="protein sequence ID" value="KKL86583.1"/>
    <property type="molecule type" value="Genomic_DNA"/>
</dbReference>
<feature type="non-terminal residue" evidence="1">
    <location>
        <position position="121"/>
    </location>
</feature>
<reference evidence="1" key="1">
    <citation type="journal article" date="2015" name="Nature">
        <title>Complex archaea that bridge the gap between prokaryotes and eukaryotes.</title>
        <authorList>
            <person name="Spang A."/>
            <person name="Saw J.H."/>
            <person name="Jorgensen S.L."/>
            <person name="Zaremba-Niedzwiedzka K."/>
            <person name="Martijn J."/>
            <person name="Lind A.E."/>
            <person name="van Eijk R."/>
            <person name="Schleper C."/>
            <person name="Guy L."/>
            <person name="Ettema T.J."/>
        </authorList>
    </citation>
    <scope>NUCLEOTIDE SEQUENCE</scope>
</reference>
<comment type="caution">
    <text evidence="1">The sequence shown here is derived from an EMBL/GenBank/DDBJ whole genome shotgun (WGS) entry which is preliminary data.</text>
</comment>
<accession>A0A0F9FJX9</accession>
<evidence type="ECO:0000313" key="1">
    <source>
        <dbReference type="EMBL" id="KKL86583.1"/>
    </source>
</evidence>
<organism evidence="1">
    <name type="scientific">marine sediment metagenome</name>
    <dbReference type="NCBI Taxonomy" id="412755"/>
    <lineage>
        <taxon>unclassified sequences</taxon>
        <taxon>metagenomes</taxon>
        <taxon>ecological metagenomes</taxon>
    </lineage>
</organism>
<dbReference type="AlphaFoldDB" id="A0A0F9FJX9"/>